<dbReference type="SUPFAM" id="SSF141488">
    <property type="entry name" value="YdhA-like"/>
    <property type="match status" value="1"/>
</dbReference>
<organism evidence="6 7">
    <name type="scientific">Aquabacterium soli</name>
    <dbReference type="NCBI Taxonomy" id="2493092"/>
    <lineage>
        <taxon>Bacteria</taxon>
        <taxon>Pseudomonadati</taxon>
        <taxon>Pseudomonadota</taxon>
        <taxon>Betaproteobacteria</taxon>
        <taxon>Burkholderiales</taxon>
        <taxon>Aquabacterium</taxon>
    </lineage>
</organism>
<dbReference type="InterPro" id="IPR052755">
    <property type="entry name" value="Lysozyme_Inhibitor_LprI"/>
</dbReference>
<dbReference type="AlphaFoldDB" id="A0A426VCW4"/>
<evidence type="ECO:0000256" key="4">
    <source>
        <dbReference type="ARBA" id="ARBA00023288"/>
    </source>
</evidence>
<keyword evidence="2" id="KW-0472">Membrane</keyword>
<evidence type="ECO:0000313" key="6">
    <source>
        <dbReference type="EMBL" id="RRS04707.1"/>
    </source>
</evidence>
<keyword evidence="1" id="KW-0732">Signal</keyword>
<evidence type="ECO:0000256" key="1">
    <source>
        <dbReference type="ARBA" id="ARBA00022729"/>
    </source>
</evidence>
<name>A0A426VCW4_9BURK</name>
<feature type="domain" description="C-type lysozyme inhibitor" evidence="5">
    <location>
        <begin position="191"/>
        <end position="258"/>
    </location>
</feature>
<dbReference type="PANTHER" id="PTHR37549">
    <property type="entry name" value="LIPOPROTEIN LPRI"/>
    <property type="match status" value="1"/>
</dbReference>
<evidence type="ECO:0000259" key="5">
    <source>
        <dbReference type="Pfam" id="PF09864"/>
    </source>
</evidence>
<dbReference type="EMBL" id="RSED01000006">
    <property type="protein sequence ID" value="RRS04707.1"/>
    <property type="molecule type" value="Genomic_DNA"/>
</dbReference>
<proteinExistence type="predicted"/>
<comment type="caution">
    <text evidence="6">The sequence shown here is derived from an EMBL/GenBank/DDBJ whole genome shotgun (WGS) entry which is preliminary data.</text>
</comment>
<evidence type="ECO:0000256" key="3">
    <source>
        <dbReference type="ARBA" id="ARBA00023139"/>
    </source>
</evidence>
<reference evidence="6 7" key="1">
    <citation type="submission" date="2018-12" db="EMBL/GenBank/DDBJ databases">
        <title>The whole draft genome of Aquabacterium sp. SJQ9.</title>
        <authorList>
            <person name="Sun L."/>
            <person name="Gao X."/>
            <person name="Chen W."/>
            <person name="Huang K."/>
        </authorList>
    </citation>
    <scope>NUCLEOTIDE SEQUENCE [LARGE SCALE GENOMIC DNA]</scope>
    <source>
        <strain evidence="6 7">SJQ9</strain>
    </source>
</reference>
<evidence type="ECO:0000313" key="7">
    <source>
        <dbReference type="Proteomes" id="UP000269265"/>
    </source>
</evidence>
<keyword evidence="4" id="KW-0449">Lipoprotein</keyword>
<dbReference type="InterPro" id="IPR018660">
    <property type="entry name" value="MliC"/>
</dbReference>
<evidence type="ECO:0000256" key="2">
    <source>
        <dbReference type="ARBA" id="ARBA00023136"/>
    </source>
</evidence>
<accession>A0A426VCW4</accession>
<keyword evidence="7" id="KW-1185">Reference proteome</keyword>
<dbReference type="Gene3D" id="2.40.128.200">
    <property type="match status" value="1"/>
</dbReference>
<dbReference type="GO" id="GO:0005576">
    <property type="term" value="C:extracellular region"/>
    <property type="evidence" value="ECO:0007669"/>
    <property type="project" value="TreeGrafter"/>
</dbReference>
<protein>
    <submittedName>
        <fullName evidence="6">DUF1311 domain-containing protein</fullName>
    </submittedName>
</protein>
<dbReference type="InterPro" id="IPR036328">
    <property type="entry name" value="MliC_sf"/>
</dbReference>
<sequence>MAGGGAWQVFSDRTMLAAIETSPPETRMTMPILRLAHFTTCLSLAMVCCPSLAQTGGAVGAGPIAPYPSRTPGPTVAPSSPASTGAASASVPRTGICAQARPGNIPDLICQDEGLRALDKSMDGFYALARQKVGSEQAPLLAAEQSGWRKGRDDCWKATDRLDCVVASYKHRIIELQARYRLVDSIGPVTYVCDDTPPSKVVVDYFKTEPPSLIARQGESSSLMLSAPSASGARYTGPNESLWEHQGEALIRWGFGAPERKCIKQASTAASQAAP</sequence>
<dbReference type="PANTHER" id="PTHR37549:SF1">
    <property type="entry name" value="LIPOPROTEIN LPRI"/>
    <property type="match status" value="1"/>
</dbReference>
<dbReference type="Pfam" id="PF09864">
    <property type="entry name" value="MliC"/>
    <property type="match status" value="1"/>
</dbReference>
<dbReference type="Proteomes" id="UP000269265">
    <property type="component" value="Unassembled WGS sequence"/>
</dbReference>
<gene>
    <name evidence="6" type="ORF">EIP75_09835</name>
</gene>
<keyword evidence="3" id="KW-0564">Palmitate</keyword>